<reference evidence="2 3" key="1">
    <citation type="submission" date="2019-07" db="EMBL/GenBank/DDBJ databases">
        <title>Characterization of Brevibacillus brevis HK544, as a potential biocontrol agent.</title>
        <authorList>
            <person name="Kim H."/>
        </authorList>
    </citation>
    <scope>NUCLEOTIDE SEQUENCE [LARGE SCALE GENOMIC DNA]</scope>
    <source>
        <strain evidence="2 3">HK544</strain>
    </source>
</reference>
<dbReference type="PANTHER" id="PTHR30461">
    <property type="entry name" value="DNA-INVERTASE FROM LAMBDOID PROPHAGE"/>
    <property type="match status" value="1"/>
</dbReference>
<dbReference type="RefSeq" id="WP_144617148.1">
    <property type="nucleotide sequence ID" value="NZ_CP042161.1"/>
</dbReference>
<dbReference type="InterPro" id="IPR011109">
    <property type="entry name" value="DNA_bind_recombinase_dom"/>
</dbReference>
<evidence type="ECO:0000259" key="1">
    <source>
        <dbReference type="PROSITE" id="PS51737"/>
    </source>
</evidence>
<organism evidence="2 3">
    <name type="scientific">Brevibacillus brevis</name>
    <name type="common">Bacillus brevis</name>
    <dbReference type="NCBI Taxonomy" id="1393"/>
    <lineage>
        <taxon>Bacteria</taxon>
        <taxon>Bacillati</taxon>
        <taxon>Bacillota</taxon>
        <taxon>Bacilli</taxon>
        <taxon>Bacillales</taxon>
        <taxon>Paenibacillaceae</taxon>
        <taxon>Brevibacillus</taxon>
    </lineage>
</organism>
<dbReference type="EMBL" id="CP042161">
    <property type="protein sequence ID" value="QDS35521.1"/>
    <property type="molecule type" value="Genomic_DNA"/>
</dbReference>
<dbReference type="Pfam" id="PF07508">
    <property type="entry name" value="Recombinase"/>
    <property type="match status" value="1"/>
</dbReference>
<gene>
    <name evidence="2" type="ORF">FPS98_16730</name>
</gene>
<dbReference type="Proteomes" id="UP000317713">
    <property type="component" value="Chromosome"/>
</dbReference>
<dbReference type="AlphaFoldDB" id="A0A517I9G3"/>
<sequence length="159" mass="18192">MNYIRYWQSSGESERTSIRVSESHEQIAKKGVYSGGTAPYGYTYIKSGEVNKMGKELLKLVPYEKELVIVRDIFNMVYEWGYGSNRIAKHLNEKGAPTRHGGRWSTATINTMLRSPIYKGYMAYGKRSVKSGSSLMINREEWILPEKPNKNLIFGPENV</sequence>
<protein>
    <recommendedName>
        <fullName evidence="1">Recombinase domain-containing protein</fullName>
    </recommendedName>
</protein>
<evidence type="ECO:0000313" key="2">
    <source>
        <dbReference type="EMBL" id="QDS35521.1"/>
    </source>
</evidence>
<dbReference type="PANTHER" id="PTHR30461:SF23">
    <property type="entry name" value="DNA RECOMBINASE-RELATED"/>
    <property type="match status" value="1"/>
</dbReference>
<evidence type="ECO:0000313" key="3">
    <source>
        <dbReference type="Proteomes" id="UP000317713"/>
    </source>
</evidence>
<proteinExistence type="predicted"/>
<accession>A0A517I9G3</accession>
<dbReference type="Gene3D" id="3.90.1750.20">
    <property type="entry name" value="Putative Large Serine Recombinase, Chain B, Domain 2"/>
    <property type="match status" value="1"/>
</dbReference>
<name>A0A517I9G3_BREBE</name>
<dbReference type="InterPro" id="IPR038109">
    <property type="entry name" value="DNA_bind_recomb_sf"/>
</dbReference>
<feature type="domain" description="Recombinase" evidence="1">
    <location>
        <begin position="39"/>
        <end position="155"/>
    </location>
</feature>
<dbReference type="InterPro" id="IPR050639">
    <property type="entry name" value="SSR_resolvase"/>
</dbReference>
<dbReference type="GO" id="GO:0003677">
    <property type="term" value="F:DNA binding"/>
    <property type="evidence" value="ECO:0007669"/>
    <property type="project" value="InterPro"/>
</dbReference>
<dbReference type="GO" id="GO:0000150">
    <property type="term" value="F:DNA strand exchange activity"/>
    <property type="evidence" value="ECO:0007669"/>
    <property type="project" value="InterPro"/>
</dbReference>
<dbReference type="PROSITE" id="PS51737">
    <property type="entry name" value="RECOMBINASE_DNA_BIND"/>
    <property type="match status" value="1"/>
</dbReference>